<evidence type="ECO:0000313" key="3">
    <source>
        <dbReference type="Proteomes" id="UP000031014"/>
    </source>
</evidence>
<dbReference type="InterPro" id="IPR018649">
    <property type="entry name" value="SHOCT"/>
</dbReference>
<organism evidence="2 3">
    <name type="scientific">Mesobacillus selenatarsenatis (strain DSM 18680 / JCM 14380 / FERM P-15431 / SF-1)</name>
    <dbReference type="NCBI Taxonomy" id="1321606"/>
    <lineage>
        <taxon>Bacteria</taxon>
        <taxon>Bacillati</taxon>
        <taxon>Bacillota</taxon>
        <taxon>Bacilli</taxon>
        <taxon>Bacillales</taxon>
        <taxon>Bacillaceae</taxon>
        <taxon>Mesobacillus</taxon>
    </lineage>
</organism>
<dbReference type="Pfam" id="PF09851">
    <property type="entry name" value="SHOCT"/>
    <property type="match status" value="1"/>
</dbReference>
<comment type="caution">
    <text evidence="2">The sequence shown here is derived from an EMBL/GenBank/DDBJ whole genome shotgun (WGS) entry which is preliminary data.</text>
</comment>
<dbReference type="Proteomes" id="UP000031014">
    <property type="component" value="Unassembled WGS sequence"/>
</dbReference>
<feature type="domain" description="SHOCT" evidence="1">
    <location>
        <begin position="65"/>
        <end position="92"/>
    </location>
</feature>
<sequence>MQIIFSGSGESKGRSNFDAAKDENTVMFRKKDYPEFQRCKQLIEDYRDAALQIETTTIQPLSIADELKKFAELRDAGIITDDEFNAKKQQLLG</sequence>
<evidence type="ECO:0000259" key="1">
    <source>
        <dbReference type="Pfam" id="PF09851"/>
    </source>
</evidence>
<keyword evidence="3" id="KW-1185">Reference proteome</keyword>
<dbReference type="STRING" id="1321606.SAMD00020551_0235"/>
<dbReference type="EMBL" id="BASE01000005">
    <property type="protein sequence ID" value="GAM12116.1"/>
    <property type="molecule type" value="Genomic_DNA"/>
</dbReference>
<accession>A0A0A8X1U0</accession>
<evidence type="ECO:0000313" key="2">
    <source>
        <dbReference type="EMBL" id="GAM12116.1"/>
    </source>
</evidence>
<protein>
    <recommendedName>
        <fullName evidence="1">SHOCT domain-containing protein</fullName>
    </recommendedName>
</protein>
<proteinExistence type="predicted"/>
<name>A0A0A8X1U0_MESS1</name>
<gene>
    <name evidence="2" type="ORF">SAMD00020551_0235</name>
</gene>
<dbReference type="AlphaFoldDB" id="A0A0A8X1U0"/>
<reference evidence="2 3" key="1">
    <citation type="submission" date="2013-06" db="EMBL/GenBank/DDBJ databases">
        <title>Whole genome shotgun sequence of Bacillus selenatarsenatis SF-1.</title>
        <authorList>
            <person name="Kuroda M."/>
            <person name="Sei K."/>
            <person name="Yamashita M."/>
            <person name="Ike M."/>
        </authorList>
    </citation>
    <scope>NUCLEOTIDE SEQUENCE [LARGE SCALE GENOMIC DNA]</scope>
    <source>
        <strain evidence="2 3">SF-1</strain>
    </source>
</reference>